<proteinExistence type="inferred from homology"/>
<evidence type="ECO:0000256" key="7">
    <source>
        <dbReference type="ARBA" id="ARBA00022927"/>
    </source>
</evidence>
<evidence type="ECO:0000256" key="11">
    <source>
        <dbReference type="ARBA" id="ARBA00023136"/>
    </source>
</evidence>
<evidence type="ECO:0000256" key="2">
    <source>
        <dbReference type="ARBA" id="ARBA00004567"/>
    </source>
</evidence>
<dbReference type="GO" id="GO:0070762">
    <property type="term" value="C:nuclear pore transmembrane ring"/>
    <property type="evidence" value="ECO:0007669"/>
    <property type="project" value="TreeGrafter"/>
</dbReference>
<dbReference type="OrthoDB" id="67850at2759"/>
<protein>
    <submittedName>
        <fullName evidence="14">Ndc1 protein</fullName>
    </submittedName>
</protein>
<dbReference type="HOGENOM" id="CLU_028040_0_0_1"/>
<evidence type="ECO:0000256" key="6">
    <source>
        <dbReference type="ARBA" id="ARBA00022816"/>
    </source>
</evidence>
<evidence type="ECO:0000256" key="8">
    <source>
        <dbReference type="ARBA" id="ARBA00022989"/>
    </source>
</evidence>
<evidence type="ECO:0000256" key="10">
    <source>
        <dbReference type="ARBA" id="ARBA00023132"/>
    </source>
</evidence>
<keyword evidence="9" id="KW-0811">Translocation</keyword>
<evidence type="ECO:0000313" key="15">
    <source>
        <dbReference type="Proteomes" id="UP000005018"/>
    </source>
</evidence>
<dbReference type="GO" id="GO:0005816">
    <property type="term" value="C:spindle pole body"/>
    <property type="evidence" value="ECO:0007669"/>
    <property type="project" value="TreeGrafter"/>
</dbReference>
<dbReference type="PANTHER" id="PTHR13269:SF6">
    <property type="entry name" value="NUCLEOPORIN NDC1"/>
    <property type="match status" value="1"/>
</dbReference>
<evidence type="ECO:0000256" key="4">
    <source>
        <dbReference type="ARBA" id="ARBA00022448"/>
    </source>
</evidence>
<dbReference type="GO" id="GO:0031965">
    <property type="term" value="C:nuclear membrane"/>
    <property type="evidence" value="ECO:0007669"/>
    <property type="project" value="UniProtKB-SubCell"/>
</dbReference>
<keyword evidence="10" id="KW-0906">Nuclear pore complex</keyword>
<organism evidence="14 15">
    <name type="scientific">Candida orthopsilosis (strain 90-125)</name>
    <name type="common">Yeast</name>
    <dbReference type="NCBI Taxonomy" id="1136231"/>
    <lineage>
        <taxon>Eukaryota</taxon>
        <taxon>Fungi</taxon>
        <taxon>Dikarya</taxon>
        <taxon>Ascomycota</taxon>
        <taxon>Saccharomycotina</taxon>
        <taxon>Pichiomycetes</taxon>
        <taxon>Debaryomycetaceae</taxon>
        <taxon>Candida/Lodderomyces clade</taxon>
        <taxon>Candida</taxon>
    </lineage>
</organism>
<keyword evidence="15" id="KW-1185">Reference proteome</keyword>
<evidence type="ECO:0000256" key="1">
    <source>
        <dbReference type="ARBA" id="ARBA00004232"/>
    </source>
</evidence>
<evidence type="ECO:0000256" key="9">
    <source>
        <dbReference type="ARBA" id="ARBA00023010"/>
    </source>
</evidence>
<keyword evidence="11 13" id="KW-0472">Membrane</keyword>
<feature type="transmembrane region" description="Helical" evidence="13">
    <location>
        <begin position="55"/>
        <end position="75"/>
    </location>
</feature>
<gene>
    <name evidence="14" type="ORF">CORT_0F04640</name>
</gene>
<evidence type="ECO:0000256" key="3">
    <source>
        <dbReference type="ARBA" id="ARBA00005760"/>
    </source>
</evidence>
<keyword evidence="7" id="KW-0653">Protein transport</keyword>
<dbReference type="GO" id="GO:0015031">
    <property type="term" value="P:protein transport"/>
    <property type="evidence" value="ECO:0007669"/>
    <property type="project" value="UniProtKB-KW"/>
</dbReference>
<feature type="transmembrane region" description="Helical" evidence="13">
    <location>
        <begin position="112"/>
        <end position="132"/>
    </location>
</feature>
<dbReference type="RefSeq" id="XP_003870817.1">
    <property type="nucleotide sequence ID" value="XM_003870768.1"/>
</dbReference>
<evidence type="ECO:0000256" key="5">
    <source>
        <dbReference type="ARBA" id="ARBA00022692"/>
    </source>
</evidence>
<keyword evidence="8 13" id="KW-1133">Transmembrane helix</keyword>
<keyword evidence="6" id="KW-0509">mRNA transport</keyword>
<evidence type="ECO:0000313" key="14">
    <source>
        <dbReference type="EMBL" id="CCG24689.1"/>
    </source>
</evidence>
<comment type="similarity">
    <text evidence="3">Belongs to the NDC1 family.</text>
</comment>
<feature type="transmembrane region" description="Helical" evidence="13">
    <location>
        <begin position="27"/>
        <end position="49"/>
    </location>
</feature>
<evidence type="ECO:0000256" key="13">
    <source>
        <dbReference type="SAM" id="Phobius"/>
    </source>
</evidence>
<evidence type="ECO:0000256" key="12">
    <source>
        <dbReference type="ARBA" id="ARBA00023242"/>
    </source>
</evidence>
<name>H8X9M3_CANO9</name>
<reference evidence="14 15" key="1">
    <citation type="journal article" date="2012" name="PLoS ONE">
        <title>Sequence and analysis of the genome of the pathogenic yeast Candida orthopsilosis.</title>
        <authorList>
            <person name="Riccombeni A."/>
            <person name="Vidanes G."/>
            <person name="Proux-Wera E."/>
            <person name="Wolfe K.H."/>
            <person name="Butler G."/>
        </authorList>
    </citation>
    <scope>NUCLEOTIDE SEQUENCE [LARGE SCALE GENOMIC DNA]</scope>
    <source>
        <strain evidence="14 15">Co 90-125</strain>
    </source>
</reference>
<keyword evidence="12" id="KW-0539">Nucleus</keyword>
<dbReference type="GO" id="GO:0106166">
    <property type="term" value="F:spindle pole body-nuclear membrane anchor activity"/>
    <property type="evidence" value="ECO:0007669"/>
    <property type="project" value="TreeGrafter"/>
</dbReference>
<dbReference type="AlphaFoldDB" id="H8X9M3"/>
<dbReference type="GO" id="GO:0051028">
    <property type="term" value="P:mRNA transport"/>
    <property type="evidence" value="ECO:0007669"/>
    <property type="project" value="UniProtKB-KW"/>
</dbReference>
<dbReference type="GO" id="GO:0006999">
    <property type="term" value="P:nuclear pore organization"/>
    <property type="evidence" value="ECO:0007669"/>
    <property type="project" value="TreeGrafter"/>
</dbReference>
<dbReference type="eggNOG" id="ENOG502RZSR">
    <property type="taxonomic scope" value="Eukaryota"/>
</dbReference>
<dbReference type="GeneID" id="14541615"/>
<dbReference type="EMBL" id="HE681724">
    <property type="protein sequence ID" value="CCG24689.1"/>
    <property type="molecule type" value="Genomic_DNA"/>
</dbReference>
<sequence>MAAYSSEQERNEYHRIFFKVFNKRLKYVLNINIILSILMTVVLDVPFYINHLLSSGLLLSIVLKVPVYFLALTLIRQVRIKFSTVNYSSQKTLASQIYHSLVSNEFLQVSSFHVLSAFFVYGVFIFNLPFTFDYYLISKEYRKNPLLNDEWVYYWACPVIIGGMYSANQLVFQRNKLTFEYGHNRSSPENTLFTHIPQALGNALGLTIILTIASPIIYWTTKSYLYKSLIWLRLFGIDNSLPSSNTSLPTFLKLTLITYVLLLNWELENHIFNVYATIGCLDGKKTISSYSKDPLNCLLKGLRDVTPSHELSRLTAFQELAYIATTNDKEGLKLRLAIFSARSKKENLWPALYEECSLVIREVSVRINKRSARDMKALRNWQKSLEKEIDTGFKRKKDGNIFGNSFSQPSMVEGSKVVDKDKPVNDGKWVTYIRNEVAAPILKLVSLYLPQHMSSSFKSHIEQFRTIEGRKIDAAASDIKRHILESKFGVLFRVTLKRDCESRVRNPVNFGNAIIAISNIIQRSVMEDSLNIVTIADISDTINLLERSIRASTNYRDYLPASMYVGANKPKSHMIANLNILEYHEFYNICIQFNGLLDELNLSSKAYELAKWVIDIAIADKEQHQSNRVVY</sequence>
<dbReference type="InterPro" id="IPR019049">
    <property type="entry name" value="Nucleoporin_prot_Ndc1/Nup"/>
</dbReference>
<dbReference type="Proteomes" id="UP000005018">
    <property type="component" value="Chromosome 6"/>
</dbReference>
<dbReference type="KEGG" id="cot:CORT_0F04640"/>
<keyword evidence="5 13" id="KW-0812">Transmembrane</keyword>
<dbReference type="Pfam" id="PF09531">
    <property type="entry name" value="Ndc1_Nup"/>
    <property type="match status" value="1"/>
</dbReference>
<dbReference type="PANTHER" id="PTHR13269">
    <property type="entry name" value="NUCLEOPORIN NDC1"/>
    <property type="match status" value="1"/>
</dbReference>
<accession>H8X9M3</accession>
<comment type="subcellular location">
    <subcellularLocation>
        <location evidence="1">Nucleus membrane</location>
        <topology evidence="1">Multi-pass membrane protein</topology>
    </subcellularLocation>
    <subcellularLocation>
        <location evidence="2">Nucleus</location>
        <location evidence="2">Nuclear pore complex</location>
    </subcellularLocation>
</comment>
<feature type="transmembrane region" description="Helical" evidence="13">
    <location>
        <begin position="152"/>
        <end position="171"/>
    </location>
</feature>
<keyword evidence="4" id="KW-0813">Transport</keyword>
<dbReference type="GO" id="GO:0070631">
    <property type="term" value="P:spindle pole body localization"/>
    <property type="evidence" value="ECO:0007669"/>
    <property type="project" value="TreeGrafter"/>
</dbReference>
<feature type="transmembrane region" description="Helical" evidence="13">
    <location>
        <begin position="192"/>
        <end position="219"/>
    </location>
</feature>